<dbReference type="PANTHER" id="PTHR46696">
    <property type="entry name" value="P450, PUTATIVE (EUROFUNG)-RELATED"/>
    <property type="match status" value="1"/>
</dbReference>
<protein>
    <submittedName>
        <fullName evidence="3">Cytochrome P450</fullName>
    </submittedName>
</protein>
<gene>
    <name evidence="3" type="ORF">ACFQRF_22970</name>
</gene>
<keyword evidence="2" id="KW-0503">Monooxygenase</keyword>
<evidence type="ECO:0000313" key="4">
    <source>
        <dbReference type="Proteomes" id="UP001596540"/>
    </source>
</evidence>
<organism evidence="3 4">
    <name type="scientific">Marinactinospora rubrisoli</name>
    <dbReference type="NCBI Taxonomy" id="2715399"/>
    <lineage>
        <taxon>Bacteria</taxon>
        <taxon>Bacillati</taxon>
        <taxon>Actinomycetota</taxon>
        <taxon>Actinomycetes</taxon>
        <taxon>Streptosporangiales</taxon>
        <taxon>Nocardiopsidaceae</taxon>
        <taxon>Marinactinospora</taxon>
    </lineage>
</organism>
<dbReference type="CDD" id="cd11029">
    <property type="entry name" value="CYP107-like"/>
    <property type="match status" value="1"/>
</dbReference>
<keyword evidence="4" id="KW-1185">Reference proteome</keyword>
<dbReference type="PRINTS" id="PR00385">
    <property type="entry name" value="P450"/>
</dbReference>
<dbReference type="PRINTS" id="PR00359">
    <property type="entry name" value="BP450"/>
</dbReference>
<dbReference type="InterPro" id="IPR002397">
    <property type="entry name" value="Cyt_P450_B"/>
</dbReference>
<keyword evidence="2" id="KW-0560">Oxidoreductase</keyword>
<dbReference type="EMBL" id="JBHTBH010000013">
    <property type="protein sequence ID" value="MFC7330596.1"/>
    <property type="molecule type" value="Genomic_DNA"/>
</dbReference>
<comment type="caution">
    <text evidence="3">The sequence shown here is derived from an EMBL/GenBank/DDBJ whole genome shotgun (WGS) entry which is preliminary data.</text>
</comment>
<comment type="similarity">
    <text evidence="1 2">Belongs to the cytochrome P450 family.</text>
</comment>
<reference evidence="4" key="1">
    <citation type="journal article" date="2019" name="Int. J. Syst. Evol. Microbiol.">
        <title>The Global Catalogue of Microorganisms (GCM) 10K type strain sequencing project: providing services to taxonomists for standard genome sequencing and annotation.</title>
        <authorList>
            <consortium name="The Broad Institute Genomics Platform"/>
            <consortium name="The Broad Institute Genome Sequencing Center for Infectious Disease"/>
            <person name="Wu L."/>
            <person name="Ma J."/>
        </authorList>
    </citation>
    <scope>NUCLEOTIDE SEQUENCE [LARGE SCALE GENOMIC DNA]</scope>
    <source>
        <strain evidence="4">CGMCC 4.7382</strain>
    </source>
</reference>
<dbReference type="SUPFAM" id="SSF48264">
    <property type="entry name" value="Cytochrome P450"/>
    <property type="match status" value="1"/>
</dbReference>
<accession>A0ABW2KMX3</accession>
<keyword evidence="2" id="KW-0349">Heme</keyword>
<evidence type="ECO:0000256" key="2">
    <source>
        <dbReference type="RuleBase" id="RU000461"/>
    </source>
</evidence>
<dbReference type="RefSeq" id="WP_379873244.1">
    <property type="nucleotide sequence ID" value="NZ_JBHTBH010000013.1"/>
</dbReference>
<dbReference type="PANTHER" id="PTHR46696:SF1">
    <property type="entry name" value="CYTOCHROME P450 YJIB-RELATED"/>
    <property type="match status" value="1"/>
</dbReference>
<evidence type="ECO:0000256" key="1">
    <source>
        <dbReference type="ARBA" id="ARBA00010617"/>
    </source>
</evidence>
<dbReference type="PROSITE" id="PS00086">
    <property type="entry name" value="CYTOCHROME_P450"/>
    <property type="match status" value="1"/>
</dbReference>
<evidence type="ECO:0000313" key="3">
    <source>
        <dbReference type="EMBL" id="MFC7330596.1"/>
    </source>
</evidence>
<proteinExistence type="inferred from homology"/>
<keyword evidence="2" id="KW-0479">Metal-binding</keyword>
<dbReference type="InterPro" id="IPR001128">
    <property type="entry name" value="Cyt_P450"/>
</dbReference>
<dbReference type="Pfam" id="PF00067">
    <property type="entry name" value="p450"/>
    <property type="match status" value="2"/>
</dbReference>
<dbReference type="InterPro" id="IPR017972">
    <property type="entry name" value="Cyt_P450_CS"/>
</dbReference>
<dbReference type="InterPro" id="IPR036396">
    <property type="entry name" value="Cyt_P450_sf"/>
</dbReference>
<name>A0ABW2KMX3_9ACTN</name>
<sequence length="426" mass="46698">MPQSPSEPFELDPLARDTQGQAARLREAGPVVRVRLPGGVDAWAVTRHAEVQEVLSGRRFTRNYRNWRAWQDGEIPDDTPILGMIRLDNMLQSDGATHGRLRGLVSRAFTPARINELRPSVEELVGELLDDMDAPERAGRADLRAALATPLPMAVICRLFGVPEADRPGIQQMVTNAFSSLVTPEEALANQRRADEYFTDLVRRRRVTPGDDLTTALIQARDEGGRLSDEELNDTLWLFMAAGFETTVGVLANGVRALLTHPDQLDLLRSGARPWSAAVEEVLRWDSSVATLPFRYPVEDLELGGRLLRRGDPVLVSFASANRDPEQHGPDAHLFDITRTQARNVVFGHGPHFCLGAPLARLELNVAFPALFDRFPDLALDLPPGGEVVPTPSVFTNLPLTLPVRYTPSSGAADVTSAGRPADGGR</sequence>
<keyword evidence="2" id="KW-0408">Iron</keyword>
<dbReference type="Proteomes" id="UP001596540">
    <property type="component" value="Unassembled WGS sequence"/>
</dbReference>
<dbReference type="Gene3D" id="1.10.630.10">
    <property type="entry name" value="Cytochrome P450"/>
    <property type="match status" value="1"/>
</dbReference>